<dbReference type="InterPro" id="IPR036942">
    <property type="entry name" value="Beta-barrel_TonB_sf"/>
</dbReference>
<evidence type="ECO:0000259" key="15">
    <source>
        <dbReference type="Pfam" id="PF00593"/>
    </source>
</evidence>
<name>A0ABR7A5S4_9BURK</name>
<evidence type="ECO:0000313" key="17">
    <source>
        <dbReference type="EMBL" id="MBC3932255.1"/>
    </source>
</evidence>
<comment type="caution">
    <text evidence="17">The sequence shown here is derived from an EMBL/GenBank/DDBJ whole genome shotgun (WGS) entry which is preliminary data.</text>
</comment>
<keyword evidence="6 14" id="KW-0732">Signal</keyword>
<accession>A0ABR7A5S4</accession>
<dbReference type="Gene3D" id="2.170.130.10">
    <property type="entry name" value="TonB-dependent receptor, plug domain"/>
    <property type="match status" value="1"/>
</dbReference>
<evidence type="ECO:0000256" key="2">
    <source>
        <dbReference type="ARBA" id="ARBA00009810"/>
    </source>
</evidence>
<evidence type="ECO:0000256" key="5">
    <source>
        <dbReference type="ARBA" id="ARBA00022692"/>
    </source>
</evidence>
<evidence type="ECO:0000256" key="14">
    <source>
        <dbReference type="SAM" id="SignalP"/>
    </source>
</evidence>
<dbReference type="PROSITE" id="PS52016">
    <property type="entry name" value="TONB_DEPENDENT_REC_3"/>
    <property type="match status" value="1"/>
</dbReference>
<evidence type="ECO:0000256" key="6">
    <source>
        <dbReference type="ARBA" id="ARBA00022729"/>
    </source>
</evidence>
<evidence type="ECO:0000256" key="7">
    <source>
        <dbReference type="ARBA" id="ARBA00023065"/>
    </source>
</evidence>
<keyword evidence="11 12" id="KW-0998">Cell outer membrane</keyword>
<gene>
    <name evidence="17" type="ORF">H8K43_11255</name>
</gene>
<evidence type="ECO:0000256" key="10">
    <source>
        <dbReference type="ARBA" id="ARBA00023170"/>
    </source>
</evidence>
<dbReference type="SUPFAM" id="SSF56935">
    <property type="entry name" value="Porins"/>
    <property type="match status" value="1"/>
</dbReference>
<dbReference type="Pfam" id="PF00593">
    <property type="entry name" value="TonB_dep_Rec_b-barrel"/>
    <property type="match status" value="1"/>
</dbReference>
<dbReference type="Gene3D" id="2.40.170.20">
    <property type="entry name" value="TonB-dependent receptor, beta-barrel domain"/>
    <property type="match status" value="1"/>
</dbReference>
<dbReference type="PANTHER" id="PTHR30069:SF53">
    <property type="entry name" value="COLICIN I RECEPTOR-RELATED"/>
    <property type="match status" value="1"/>
</dbReference>
<organism evidence="17 18">
    <name type="scientific">Undibacterium curvum</name>
    <dbReference type="NCBI Taxonomy" id="2762294"/>
    <lineage>
        <taxon>Bacteria</taxon>
        <taxon>Pseudomonadati</taxon>
        <taxon>Pseudomonadota</taxon>
        <taxon>Betaproteobacteria</taxon>
        <taxon>Burkholderiales</taxon>
        <taxon>Oxalobacteraceae</taxon>
        <taxon>Undibacterium</taxon>
    </lineage>
</organism>
<proteinExistence type="inferred from homology"/>
<feature type="domain" description="TonB-dependent receptor-like beta-barrel" evidence="15">
    <location>
        <begin position="244"/>
        <end position="617"/>
    </location>
</feature>
<evidence type="ECO:0000256" key="1">
    <source>
        <dbReference type="ARBA" id="ARBA00004571"/>
    </source>
</evidence>
<dbReference type="InterPro" id="IPR037066">
    <property type="entry name" value="Plug_dom_sf"/>
</dbReference>
<keyword evidence="4 12" id="KW-1134">Transmembrane beta strand</keyword>
<evidence type="ECO:0000256" key="4">
    <source>
        <dbReference type="ARBA" id="ARBA00022452"/>
    </source>
</evidence>
<evidence type="ECO:0000313" key="18">
    <source>
        <dbReference type="Proteomes" id="UP000654304"/>
    </source>
</evidence>
<feature type="domain" description="TonB-dependent receptor plug" evidence="16">
    <location>
        <begin position="47"/>
        <end position="153"/>
    </location>
</feature>
<dbReference type="InterPro" id="IPR000531">
    <property type="entry name" value="Beta-barrel_TonB"/>
</dbReference>
<evidence type="ECO:0000256" key="8">
    <source>
        <dbReference type="ARBA" id="ARBA00023077"/>
    </source>
</evidence>
<feature type="chain" id="PRO_5046068684" evidence="14">
    <location>
        <begin position="23"/>
        <end position="646"/>
    </location>
</feature>
<keyword evidence="3 12" id="KW-0813">Transport</keyword>
<evidence type="ECO:0000256" key="9">
    <source>
        <dbReference type="ARBA" id="ARBA00023136"/>
    </source>
</evidence>
<dbReference type="InterPro" id="IPR039426">
    <property type="entry name" value="TonB-dep_rcpt-like"/>
</dbReference>
<feature type="signal peptide" evidence="14">
    <location>
        <begin position="1"/>
        <end position="22"/>
    </location>
</feature>
<dbReference type="PANTHER" id="PTHR30069">
    <property type="entry name" value="TONB-DEPENDENT OUTER MEMBRANE RECEPTOR"/>
    <property type="match status" value="1"/>
</dbReference>
<dbReference type="CDD" id="cd01347">
    <property type="entry name" value="ligand_gated_channel"/>
    <property type="match status" value="1"/>
</dbReference>
<comment type="subcellular location">
    <subcellularLocation>
        <location evidence="1 12">Cell outer membrane</location>
        <topology evidence="1 12">Multi-pass membrane protein</topology>
    </subcellularLocation>
</comment>
<evidence type="ECO:0000259" key="16">
    <source>
        <dbReference type="Pfam" id="PF07715"/>
    </source>
</evidence>
<sequence>MSFAKKILALAIASIGTQSALAVEAADSADGSVVVVTATLRAHTIAAAPAFTTVVTEDDIAKSPVNSLADLLRETVGVNNMTDGTGRDEIQIRGLGGKYTLMLLNGRRVSSSGVLWRGGDFDFSSIPLNSIKRVEIVRGPMAALYGSDAIGGVVNIITKEPGKQWIGSVSSEYRRIASGTNGDQYRLGASTSGAINDKLSLSISGEMYDRQPWFSDADPIHAPRLEQKRSQNLMTTATWKLSETQTLDIDFGYNKDKRPYGMYYYAYFPQWNYEAKDYREQEITRNTYGLNHKASWDWGTTTAYVSRESASIDDFNSRYNKPQQRFIKEENTYAKLYANTNFGINAMTVGFDFRDQKISDMVYKSGGVSTRTSALFAEDEINLLKGLNLTLGGRFDKNDAFGNHFSPKTYLTYQANDAVTVKGGITKGFKAPDAYQITKEYSVVSCGGKCFLAGNPNLSPEKSTNYEIGVEVHQKAWNFTAVVFKNELDNMIVSLYDAAGPSRKWANVAKAKTRGLELQADVELGSGVSVAGNLTHLKAEYIDENGKLSKLDNRPENMLNVSLNWKATDNLQTTLAANYVGKQYFEGNDLPAYTRYDATFAAKLNKNTTLRFGVKNLTNVSLEEKNKNFQTFELGRNYYVSATYAF</sequence>
<keyword evidence="5 12" id="KW-0812">Transmembrane</keyword>
<evidence type="ECO:0000256" key="11">
    <source>
        <dbReference type="ARBA" id="ARBA00023237"/>
    </source>
</evidence>
<comment type="similarity">
    <text evidence="2 12 13">Belongs to the TonB-dependent receptor family.</text>
</comment>
<dbReference type="RefSeq" id="WP_186903922.1">
    <property type="nucleotide sequence ID" value="NZ_JACOGD010000005.1"/>
</dbReference>
<dbReference type="Proteomes" id="UP000654304">
    <property type="component" value="Unassembled WGS sequence"/>
</dbReference>
<reference evidence="17 18" key="1">
    <citation type="submission" date="2020-08" db="EMBL/GenBank/DDBJ databases">
        <title>Novel species isolated from subtropical streams in China.</title>
        <authorList>
            <person name="Lu H."/>
        </authorList>
    </citation>
    <scope>NUCLEOTIDE SEQUENCE [LARGE SCALE GENOMIC DNA]</scope>
    <source>
        <strain evidence="17 18">CY22W</strain>
    </source>
</reference>
<evidence type="ECO:0000256" key="3">
    <source>
        <dbReference type="ARBA" id="ARBA00022448"/>
    </source>
</evidence>
<keyword evidence="10 17" id="KW-0675">Receptor</keyword>
<protein>
    <submittedName>
        <fullName evidence="17">TonB-dependent receptor</fullName>
    </submittedName>
</protein>
<dbReference type="EMBL" id="JACOGD010000005">
    <property type="protein sequence ID" value="MBC3932255.1"/>
    <property type="molecule type" value="Genomic_DNA"/>
</dbReference>
<keyword evidence="7" id="KW-0406">Ion transport</keyword>
<evidence type="ECO:0000256" key="13">
    <source>
        <dbReference type="RuleBase" id="RU003357"/>
    </source>
</evidence>
<keyword evidence="9 12" id="KW-0472">Membrane</keyword>
<evidence type="ECO:0000256" key="12">
    <source>
        <dbReference type="PROSITE-ProRule" id="PRU01360"/>
    </source>
</evidence>
<keyword evidence="8 13" id="KW-0798">TonB box</keyword>
<keyword evidence="18" id="KW-1185">Reference proteome</keyword>
<dbReference type="InterPro" id="IPR012910">
    <property type="entry name" value="Plug_dom"/>
</dbReference>
<dbReference type="Pfam" id="PF07715">
    <property type="entry name" value="Plug"/>
    <property type="match status" value="1"/>
</dbReference>